<reference evidence="3 5" key="2">
    <citation type="submission" date="2020-03" db="EMBL/GenBank/DDBJ databases">
        <title>Is there a link between lipid content and antibiotic production in Streptomyces?</title>
        <authorList>
            <person name="David M."/>
            <person name="Lejeune C."/>
            <person name="Abreu S."/>
            <person name="Thibessard A."/>
            <person name="Leblond P."/>
            <person name="Chaminade P."/>
            <person name="Virolle M.-J."/>
        </authorList>
    </citation>
    <scope>NUCLEOTIDE SEQUENCE [LARGE SCALE GENOMIC DNA]</scope>
    <source>
        <strain evidence="3 5">DSM 41481</strain>
    </source>
</reference>
<evidence type="ECO:0000313" key="3">
    <source>
        <dbReference type="EMBL" id="QIT45728.1"/>
    </source>
</evidence>
<evidence type="ECO:0000313" key="2">
    <source>
        <dbReference type="EMBL" id="OOQ50305.1"/>
    </source>
</evidence>
<accession>A0AAE7CMG6</accession>
<name>A0AAE7CMG6_STRAT</name>
<keyword evidence="4" id="KW-1185">Reference proteome</keyword>
<evidence type="ECO:0000313" key="4">
    <source>
        <dbReference type="Proteomes" id="UP000190306"/>
    </source>
</evidence>
<keyword evidence="1" id="KW-1133">Transmembrane helix</keyword>
<reference evidence="2 4" key="1">
    <citation type="submission" date="2015-07" db="EMBL/GenBank/DDBJ databases">
        <title>Draft Genome Sequence of Streptomyces antibioticus, IMRU 3720 reveals insights in the evolution of actinomycin biosynthetic gene clusters in Streptomyces.</title>
        <authorList>
            <person name="Crnovcic I."/>
            <person name="Ruckert C."/>
            <person name="Kalinowksi J."/>
            <person name="Keller U."/>
        </authorList>
    </citation>
    <scope>NUCLEOTIDE SEQUENCE [LARGE SCALE GENOMIC DNA]</scope>
    <source>
        <strain evidence="2 4">DSM 41481</strain>
    </source>
</reference>
<protein>
    <submittedName>
        <fullName evidence="3">Uncharacterized protein</fullName>
    </submittedName>
</protein>
<feature type="transmembrane region" description="Helical" evidence="1">
    <location>
        <begin position="37"/>
        <end position="56"/>
    </location>
</feature>
<keyword evidence="1" id="KW-0812">Transmembrane</keyword>
<dbReference type="AlphaFoldDB" id="A0AAE7CMG6"/>
<dbReference type="Proteomes" id="UP000190306">
    <property type="component" value="Chromosome"/>
</dbReference>
<dbReference type="RefSeq" id="WP_078634259.1">
    <property type="nucleotide sequence ID" value="NZ_CM007717.1"/>
</dbReference>
<feature type="transmembrane region" description="Helical" evidence="1">
    <location>
        <begin position="114"/>
        <end position="136"/>
    </location>
</feature>
<feature type="transmembrane region" description="Helical" evidence="1">
    <location>
        <begin position="84"/>
        <end position="107"/>
    </location>
</feature>
<dbReference type="EMBL" id="CP050692">
    <property type="protein sequence ID" value="QIT45728.1"/>
    <property type="molecule type" value="Genomic_DNA"/>
</dbReference>
<feature type="transmembrane region" description="Helical" evidence="1">
    <location>
        <begin position="142"/>
        <end position="160"/>
    </location>
</feature>
<evidence type="ECO:0000313" key="5">
    <source>
        <dbReference type="Proteomes" id="UP000502504"/>
    </source>
</evidence>
<evidence type="ECO:0000256" key="1">
    <source>
        <dbReference type="SAM" id="Phobius"/>
    </source>
</evidence>
<dbReference type="Proteomes" id="UP000502504">
    <property type="component" value="Chromosome"/>
</dbReference>
<organism evidence="3 5">
    <name type="scientific">Streptomyces antibioticus</name>
    <dbReference type="NCBI Taxonomy" id="1890"/>
    <lineage>
        <taxon>Bacteria</taxon>
        <taxon>Bacillati</taxon>
        <taxon>Actinomycetota</taxon>
        <taxon>Actinomycetes</taxon>
        <taxon>Kitasatosporales</taxon>
        <taxon>Streptomycetaceae</taxon>
        <taxon>Streptomyces</taxon>
    </lineage>
</organism>
<gene>
    <name evidence="2" type="ORF">AFM16_20800</name>
    <name evidence="3" type="ORF">HCX60_21160</name>
</gene>
<dbReference type="EMBL" id="LHQL01000010">
    <property type="protein sequence ID" value="OOQ50305.1"/>
    <property type="molecule type" value="Genomic_DNA"/>
</dbReference>
<keyword evidence="1" id="KW-0472">Membrane</keyword>
<sequence>MLHRLLFGTLGNPKLIRFLLRCRTVVADGVGRPGVRIAGGVLAAAAGVCAVAYWVVFRATTGGTRRAVEASPDLKGEPGDVMEVLQLLSVVWLVSGVVLLAFGLLVALARWGSVVMIVGGVLWWAPLGVLGLYLPTASAPKILAALFVALVVPATLLCPAQRFGGTARAGAGS</sequence>
<proteinExistence type="predicted"/>